<dbReference type="InterPro" id="IPR003593">
    <property type="entry name" value="AAA+_ATPase"/>
</dbReference>
<dbReference type="PROSITE" id="PS00211">
    <property type="entry name" value="ABC_TRANSPORTER_1"/>
    <property type="match status" value="1"/>
</dbReference>
<keyword evidence="4" id="KW-0067">ATP-binding</keyword>
<dbReference type="SMART" id="SM00382">
    <property type="entry name" value="AAA"/>
    <property type="match status" value="1"/>
</dbReference>
<gene>
    <name evidence="6" type="ordered locus">BAD_1436</name>
</gene>
<dbReference type="Gene3D" id="3.40.50.300">
    <property type="entry name" value="P-loop containing nucleotide triphosphate hydrolases"/>
    <property type="match status" value="1"/>
</dbReference>
<dbReference type="SUPFAM" id="SSF52540">
    <property type="entry name" value="P-loop containing nucleoside triphosphate hydrolases"/>
    <property type="match status" value="1"/>
</dbReference>
<feature type="domain" description="ABC transporter" evidence="5">
    <location>
        <begin position="15"/>
        <end position="224"/>
    </location>
</feature>
<dbReference type="InterPro" id="IPR003439">
    <property type="entry name" value="ABC_transporter-like_ATP-bd"/>
</dbReference>
<dbReference type="GO" id="GO:0005524">
    <property type="term" value="F:ATP binding"/>
    <property type="evidence" value="ECO:0007669"/>
    <property type="project" value="UniProtKB-KW"/>
</dbReference>
<keyword evidence="7" id="KW-1185">Reference proteome</keyword>
<dbReference type="EMBL" id="AP009256">
    <property type="protein sequence ID" value="BAF40217.1"/>
    <property type="molecule type" value="Genomic_DNA"/>
</dbReference>
<evidence type="ECO:0000256" key="2">
    <source>
        <dbReference type="ARBA" id="ARBA00022448"/>
    </source>
</evidence>
<protein>
    <submittedName>
        <fullName evidence="6">ABC transporter</fullName>
    </submittedName>
</protein>
<evidence type="ECO:0000256" key="1">
    <source>
        <dbReference type="ARBA" id="ARBA00005417"/>
    </source>
</evidence>
<sequence>MQYGAMQRRNDKMYVKIRHLTKTIKRKVVLRDVNAEFERGNIYGIVGPNGSGKTMLLRAICGFIRPDNGTVSIDGKPVEFNKKLPESVGVIIENPGFIPSQSAMENLRYLADINHAFDQDEIMRLLDLFGLRNHAQEQVRSYSLGMRQKLAIVQALMEHQPLILLDEPTNGLDEHSVSVFLEEMKRQRDMGRTVLIASHHSDELSQIADHLYLMSDGVLSSSDADC</sequence>
<dbReference type="Proteomes" id="UP000008702">
    <property type="component" value="Chromosome"/>
</dbReference>
<keyword evidence="3" id="KW-0547">Nucleotide-binding</keyword>
<name>A1A3D4_BIFAA</name>
<reference evidence="6 7" key="1">
    <citation type="submission" date="2006-12" db="EMBL/GenBank/DDBJ databases">
        <title>Bifidobacterium adolescentis complete genome sequence.</title>
        <authorList>
            <person name="Suzuki T."/>
            <person name="Tsuda Y."/>
            <person name="Kanou N."/>
            <person name="Inoue T."/>
            <person name="Kumazaki K."/>
            <person name="Nagano S."/>
            <person name="Hirai S."/>
            <person name="Tanaka K."/>
            <person name="Watanabe K."/>
        </authorList>
    </citation>
    <scope>NUCLEOTIDE SEQUENCE [LARGE SCALE GENOMIC DNA]</scope>
    <source>
        <strain evidence="7">ATCC 15703 / DSM 20083 / NCTC 11814 / E194a</strain>
    </source>
</reference>
<dbReference type="KEGG" id="bad:BAD_1436"/>
<dbReference type="PROSITE" id="PS50893">
    <property type="entry name" value="ABC_TRANSPORTER_2"/>
    <property type="match status" value="1"/>
</dbReference>
<organism evidence="6 7">
    <name type="scientific">Bifidobacterium adolescentis (strain ATCC 15703 / DSM 20083 / NCTC 11814 / E194a)</name>
    <dbReference type="NCBI Taxonomy" id="367928"/>
    <lineage>
        <taxon>Bacteria</taxon>
        <taxon>Bacillati</taxon>
        <taxon>Actinomycetota</taxon>
        <taxon>Actinomycetes</taxon>
        <taxon>Bifidobacteriales</taxon>
        <taxon>Bifidobacteriaceae</taxon>
        <taxon>Bifidobacterium</taxon>
    </lineage>
</organism>
<proteinExistence type="inferred from homology"/>
<dbReference type="HOGENOM" id="CLU_000604_1_2_11"/>
<keyword evidence="2" id="KW-0813">Transport</keyword>
<accession>A1A3D4</accession>
<dbReference type="Pfam" id="PF00005">
    <property type="entry name" value="ABC_tran"/>
    <property type="match status" value="1"/>
</dbReference>
<dbReference type="PANTHER" id="PTHR43335">
    <property type="entry name" value="ABC TRANSPORTER, ATP-BINDING PROTEIN"/>
    <property type="match status" value="1"/>
</dbReference>
<dbReference type="PANTHER" id="PTHR43335:SF4">
    <property type="entry name" value="ABC TRANSPORTER, ATP-BINDING PROTEIN"/>
    <property type="match status" value="1"/>
</dbReference>
<evidence type="ECO:0000313" key="6">
    <source>
        <dbReference type="EMBL" id="BAF40217.1"/>
    </source>
</evidence>
<evidence type="ECO:0000259" key="5">
    <source>
        <dbReference type="PROSITE" id="PS50893"/>
    </source>
</evidence>
<evidence type="ECO:0000256" key="3">
    <source>
        <dbReference type="ARBA" id="ARBA00022741"/>
    </source>
</evidence>
<dbReference type="AlphaFoldDB" id="A1A3D4"/>
<dbReference type="InterPro" id="IPR017871">
    <property type="entry name" value="ABC_transporter-like_CS"/>
</dbReference>
<evidence type="ECO:0000256" key="4">
    <source>
        <dbReference type="ARBA" id="ARBA00022840"/>
    </source>
</evidence>
<comment type="similarity">
    <text evidence="1">Belongs to the ABC transporter superfamily.</text>
</comment>
<evidence type="ECO:0000313" key="7">
    <source>
        <dbReference type="Proteomes" id="UP000008702"/>
    </source>
</evidence>
<dbReference type="GO" id="GO:0016887">
    <property type="term" value="F:ATP hydrolysis activity"/>
    <property type="evidence" value="ECO:0007669"/>
    <property type="project" value="InterPro"/>
</dbReference>
<dbReference type="STRING" id="367928.BAD_1436"/>
<dbReference type="InterPro" id="IPR027417">
    <property type="entry name" value="P-loop_NTPase"/>
</dbReference>